<dbReference type="Proteomes" id="UP000054018">
    <property type="component" value="Unassembled WGS sequence"/>
</dbReference>
<dbReference type="OrthoDB" id="2685218at2759"/>
<name>A0A0C9Z3I2_9AGAM</name>
<dbReference type="AlphaFoldDB" id="A0A0C9Z3I2"/>
<feature type="compositionally biased region" description="Low complexity" evidence="1">
    <location>
        <begin position="42"/>
        <end position="78"/>
    </location>
</feature>
<organism evidence="2 3">
    <name type="scientific">Pisolithus microcarpus 441</name>
    <dbReference type="NCBI Taxonomy" id="765257"/>
    <lineage>
        <taxon>Eukaryota</taxon>
        <taxon>Fungi</taxon>
        <taxon>Dikarya</taxon>
        <taxon>Basidiomycota</taxon>
        <taxon>Agaricomycotina</taxon>
        <taxon>Agaricomycetes</taxon>
        <taxon>Agaricomycetidae</taxon>
        <taxon>Boletales</taxon>
        <taxon>Sclerodermatineae</taxon>
        <taxon>Pisolithaceae</taxon>
        <taxon>Pisolithus</taxon>
    </lineage>
</organism>
<proteinExistence type="predicted"/>
<accession>A0A0C9Z3I2</accession>
<sequence length="232" mass="25862">MILITPDTIHTRSYRNQFQFQNPPISALRVMPHLRPSSYAANRNLSRNPNPSRHSCHSCSPSTSTSIPPSQNQSQNQSRSDHDGGTHHRPRHPLTGPANPERARASTGAAAVTVTTTTTTTTTGHVRRVDRVRTRRSPPAEFGLHRLTLTPSGGTRRVTAPATVLVTQPTRRRRLGTTTTRLNRAAAAARAGIPRRIGEGREDMGRGEMTHEAVSDWFRTEKTRFGWMRWEL</sequence>
<gene>
    <name evidence="2" type="ORF">PISMIDRAFT_450982</name>
</gene>
<dbReference type="HOGENOM" id="CLU_086744_0_0_1"/>
<evidence type="ECO:0000313" key="3">
    <source>
        <dbReference type="Proteomes" id="UP000054018"/>
    </source>
</evidence>
<dbReference type="EMBL" id="KN833724">
    <property type="protein sequence ID" value="KIK23646.1"/>
    <property type="molecule type" value="Genomic_DNA"/>
</dbReference>
<reference evidence="3" key="2">
    <citation type="submission" date="2015-01" db="EMBL/GenBank/DDBJ databases">
        <title>Evolutionary Origins and Diversification of the Mycorrhizal Mutualists.</title>
        <authorList>
            <consortium name="DOE Joint Genome Institute"/>
            <consortium name="Mycorrhizal Genomics Consortium"/>
            <person name="Kohler A."/>
            <person name="Kuo A."/>
            <person name="Nagy L.G."/>
            <person name="Floudas D."/>
            <person name="Copeland A."/>
            <person name="Barry K.W."/>
            <person name="Cichocki N."/>
            <person name="Veneault-Fourrey C."/>
            <person name="LaButti K."/>
            <person name="Lindquist E.A."/>
            <person name="Lipzen A."/>
            <person name="Lundell T."/>
            <person name="Morin E."/>
            <person name="Murat C."/>
            <person name="Riley R."/>
            <person name="Ohm R."/>
            <person name="Sun H."/>
            <person name="Tunlid A."/>
            <person name="Henrissat B."/>
            <person name="Grigoriev I.V."/>
            <person name="Hibbett D.S."/>
            <person name="Martin F."/>
        </authorList>
    </citation>
    <scope>NUCLEOTIDE SEQUENCE [LARGE SCALE GENOMIC DNA]</scope>
    <source>
        <strain evidence="3">441</strain>
    </source>
</reference>
<reference evidence="2 3" key="1">
    <citation type="submission" date="2014-04" db="EMBL/GenBank/DDBJ databases">
        <authorList>
            <consortium name="DOE Joint Genome Institute"/>
            <person name="Kuo A."/>
            <person name="Kohler A."/>
            <person name="Costa M.D."/>
            <person name="Nagy L.G."/>
            <person name="Floudas D."/>
            <person name="Copeland A."/>
            <person name="Barry K.W."/>
            <person name="Cichocki N."/>
            <person name="Veneault-Fourrey C."/>
            <person name="LaButti K."/>
            <person name="Lindquist E.A."/>
            <person name="Lipzen A."/>
            <person name="Lundell T."/>
            <person name="Morin E."/>
            <person name="Murat C."/>
            <person name="Sun H."/>
            <person name="Tunlid A."/>
            <person name="Henrissat B."/>
            <person name="Grigoriev I.V."/>
            <person name="Hibbett D.S."/>
            <person name="Martin F."/>
            <person name="Nordberg H.P."/>
            <person name="Cantor M.N."/>
            <person name="Hua S.X."/>
        </authorList>
    </citation>
    <scope>NUCLEOTIDE SEQUENCE [LARGE SCALE GENOMIC DNA]</scope>
    <source>
        <strain evidence="2 3">441</strain>
    </source>
</reference>
<evidence type="ECO:0000313" key="2">
    <source>
        <dbReference type="EMBL" id="KIK23646.1"/>
    </source>
</evidence>
<evidence type="ECO:0000256" key="1">
    <source>
        <dbReference type="SAM" id="MobiDB-lite"/>
    </source>
</evidence>
<keyword evidence="3" id="KW-1185">Reference proteome</keyword>
<feature type="region of interest" description="Disordered" evidence="1">
    <location>
        <begin position="40"/>
        <end position="111"/>
    </location>
</feature>
<protein>
    <submittedName>
        <fullName evidence="2">Uncharacterized protein</fullName>
    </submittedName>
</protein>